<evidence type="ECO:0000256" key="1">
    <source>
        <dbReference type="SAM" id="MobiDB-lite"/>
    </source>
</evidence>
<accession>A0A2V2MUT8</accession>
<name>A0A2V2MUT8_9EURY</name>
<proteinExistence type="predicted"/>
<evidence type="ECO:0000313" key="3">
    <source>
        <dbReference type="Proteomes" id="UP000245657"/>
    </source>
</evidence>
<comment type="caution">
    <text evidence="2">The sequence shown here is derived from an EMBL/GenBank/DDBJ whole genome shotgun (WGS) entry which is preliminary data.</text>
</comment>
<dbReference type="Proteomes" id="UP000245657">
    <property type="component" value="Unassembled WGS sequence"/>
</dbReference>
<dbReference type="InterPro" id="IPR019209">
    <property type="entry name" value="DUF2098"/>
</dbReference>
<dbReference type="EMBL" id="QGMY01000007">
    <property type="protein sequence ID" value="PWR71944.1"/>
    <property type="molecule type" value="Genomic_DNA"/>
</dbReference>
<feature type="region of interest" description="Disordered" evidence="1">
    <location>
        <begin position="68"/>
        <end position="96"/>
    </location>
</feature>
<dbReference type="AlphaFoldDB" id="A0A2V2MUT8"/>
<reference evidence="2 3" key="1">
    <citation type="submission" date="2018-05" db="EMBL/GenBank/DDBJ databases">
        <title>Draft genome of Methanospirillum lacunae Ki8-1.</title>
        <authorList>
            <person name="Dueholm M.S."/>
            <person name="Nielsen P.H."/>
            <person name="Bakmann L.F."/>
            <person name="Otzen D.E."/>
        </authorList>
    </citation>
    <scope>NUCLEOTIDE SEQUENCE [LARGE SCALE GENOMIC DNA]</scope>
    <source>
        <strain evidence="2 3">Ki8-1</strain>
    </source>
</reference>
<feature type="compositionally biased region" description="Basic and acidic residues" evidence="1">
    <location>
        <begin position="68"/>
        <end position="81"/>
    </location>
</feature>
<keyword evidence="3" id="KW-1185">Reference proteome</keyword>
<evidence type="ECO:0000313" key="2">
    <source>
        <dbReference type="EMBL" id="PWR71944.1"/>
    </source>
</evidence>
<dbReference type="GeneID" id="97548199"/>
<dbReference type="RefSeq" id="WP_109968434.1">
    <property type="nucleotide sequence ID" value="NZ_CP176093.1"/>
</dbReference>
<organism evidence="2 3">
    <name type="scientific">Methanospirillum lacunae</name>
    <dbReference type="NCBI Taxonomy" id="668570"/>
    <lineage>
        <taxon>Archaea</taxon>
        <taxon>Methanobacteriati</taxon>
        <taxon>Methanobacteriota</taxon>
        <taxon>Stenosarchaea group</taxon>
        <taxon>Methanomicrobia</taxon>
        <taxon>Methanomicrobiales</taxon>
        <taxon>Methanospirillaceae</taxon>
        <taxon>Methanospirillum</taxon>
    </lineage>
</organism>
<protein>
    <submittedName>
        <fullName evidence="2">DUF2098 domain-containing protein</fullName>
    </submittedName>
</protein>
<sequence length="96" mass="10669">MSTVVDIGSSVRYPRTGTTGTVVRIEERSGHSFAELDSTGMLYRTDLLVPAILIEKVVRTEDLKEELRQVEKERSDPRDQSFQELPNLDSACNGAG</sequence>
<dbReference type="OrthoDB" id="52973at2157"/>
<dbReference type="Pfam" id="PF09871">
    <property type="entry name" value="DUF2098"/>
    <property type="match status" value="1"/>
</dbReference>
<gene>
    <name evidence="2" type="ORF">DK846_08070</name>
</gene>